<keyword evidence="1" id="KW-0732">Signal</keyword>
<name>A0ABW7XAM3_9NOCA</name>
<dbReference type="Proteomes" id="UP001611415">
    <property type="component" value="Unassembled WGS sequence"/>
</dbReference>
<organism evidence="2 3">
    <name type="scientific">Nocardia xishanensis</name>
    <dbReference type="NCBI Taxonomy" id="238964"/>
    <lineage>
        <taxon>Bacteria</taxon>
        <taxon>Bacillati</taxon>
        <taxon>Actinomycetota</taxon>
        <taxon>Actinomycetes</taxon>
        <taxon>Mycobacteriales</taxon>
        <taxon>Nocardiaceae</taxon>
        <taxon>Nocardia</taxon>
    </lineage>
</organism>
<dbReference type="EMBL" id="JBIRYO010000032">
    <property type="protein sequence ID" value="MFI2478018.1"/>
    <property type="molecule type" value="Genomic_DNA"/>
</dbReference>
<evidence type="ECO:0000313" key="2">
    <source>
        <dbReference type="EMBL" id="MFI2478018.1"/>
    </source>
</evidence>
<proteinExistence type="predicted"/>
<reference evidence="2 3" key="1">
    <citation type="submission" date="2024-10" db="EMBL/GenBank/DDBJ databases">
        <title>The Natural Products Discovery Center: Release of the First 8490 Sequenced Strains for Exploring Actinobacteria Biosynthetic Diversity.</title>
        <authorList>
            <person name="Kalkreuter E."/>
            <person name="Kautsar S.A."/>
            <person name="Yang D."/>
            <person name="Bader C.D."/>
            <person name="Teijaro C.N."/>
            <person name="Fluegel L."/>
            <person name="Davis C.M."/>
            <person name="Simpson J.R."/>
            <person name="Lauterbach L."/>
            <person name="Steele A.D."/>
            <person name="Gui C."/>
            <person name="Meng S."/>
            <person name="Li G."/>
            <person name="Viehrig K."/>
            <person name="Ye F."/>
            <person name="Su P."/>
            <person name="Kiefer A.F."/>
            <person name="Nichols A."/>
            <person name="Cepeda A.J."/>
            <person name="Yan W."/>
            <person name="Fan B."/>
            <person name="Jiang Y."/>
            <person name="Adhikari A."/>
            <person name="Zheng C.-J."/>
            <person name="Schuster L."/>
            <person name="Cowan T.M."/>
            <person name="Smanski M.J."/>
            <person name="Chevrette M.G."/>
            <person name="De Carvalho L.P.S."/>
            <person name="Shen B."/>
        </authorList>
    </citation>
    <scope>NUCLEOTIDE SEQUENCE [LARGE SCALE GENOMIC DNA]</scope>
    <source>
        <strain evidence="2 3">NPDC019275</strain>
    </source>
</reference>
<dbReference type="RefSeq" id="WP_357403870.1">
    <property type="nucleotide sequence ID" value="NZ_JBEYCD010000004.1"/>
</dbReference>
<comment type="caution">
    <text evidence="2">The sequence shown here is derived from an EMBL/GenBank/DDBJ whole genome shotgun (WGS) entry which is preliminary data.</text>
</comment>
<evidence type="ECO:0000313" key="3">
    <source>
        <dbReference type="Proteomes" id="UP001611415"/>
    </source>
</evidence>
<protein>
    <submittedName>
        <fullName evidence="2">Uncharacterized protein</fullName>
    </submittedName>
</protein>
<sequence>MTLLRRFTTLTAAATGSVALAFGFCAPAVAAPDAPAVSAELPGRQQAAAPGDLLGAYQSTVEALRGFGMEPFLFPTAAAFCGDGSTLGLVPAVAGAMPGPWPKTNVTIPGLDLTAVRSGQTMFTFVPYGLGQESRNTAGLQVAWLNVSNGRGGITQMGPLADIFRAMVPAAVPVELRQQAERAIQDFFFAALPVGGIRAVPVDTGKGTVLAAVFGSVDNGNRTCFFLPTVGITSVP</sequence>
<accession>A0ABW7XAM3</accession>
<evidence type="ECO:0000256" key="1">
    <source>
        <dbReference type="SAM" id="SignalP"/>
    </source>
</evidence>
<keyword evidence="3" id="KW-1185">Reference proteome</keyword>
<feature type="chain" id="PRO_5046598967" evidence="1">
    <location>
        <begin position="31"/>
        <end position="236"/>
    </location>
</feature>
<gene>
    <name evidence="2" type="ORF">ACH49W_32040</name>
</gene>
<feature type="signal peptide" evidence="1">
    <location>
        <begin position="1"/>
        <end position="30"/>
    </location>
</feature>